<keyword evidence="2" id="KW-0808">Transferase</keyword>
<proteinExistence type="predicted"/>
<reference evidence="5" key="1">
    <citation type="submission" date="2020-05" db="EMBL/GenBank/DDBJ databases">
        <authorList>
            <person name="Chiriac C."/>
            <person name="Salcher M."/>
            <person name="Ghai R."/>
            <person name="Kavagutti S V."/>
        </authorList>
    </citation>
    <scope>NUCLEOTIDE SEQUENCE</scope>
</reference>
<accession>A0A6J7BV18</accession>
<feature type="domain" description="Glycosyltransferase subfamily 4-like N-terminal" evidence="4">
    <location>
        <begin position="17"/>
        <end position="176"/>
    </location>
</feature>
<dbReference type="Pfam" id="PF13439">
    <property type="entry name" value="Glyco_transf_4"/>
    <property type="match status" value="1"/>
</dbReference>
<evidence type="ECO:0000313" key="5">
    <source>
        <dbReference type="EMBL" id="CAB4849697.1"/>
    </source>
</evidence>
<dbReference type="InterPro" id="IPR023986">
    <property type="entry name" value="GlycosylTfrase_MSMEG0565"/>
</dbReference>
<dbReference type="PANTHER" id="PTHR12526:SF510">
    <property type="entry name" value="D-INOSITOL 3-PHOSPHATE GLYCOSYLTRANSFERASE"/>
    <property type="match status" value="1"/>
</dbReference>
<dbReference type="PANTHER" id="PTHR12526">
    <property type="entry name" value="GLYCOSYLTRANSFERASE"/>
    <property type="match status" value="1"/>
</dbReference>
<feature type="domain" description="Glycosyl transferase family 1" evidence="3">
    <location>
        <begin position="190"/>
        <end position="359"/>
    </location>
</feature>
<dbReference type="InterPro" id="IPR028098">
    <property type="entry name" value="Glyco_trans_4-like_N"/>
</dbReference>
<dbReference type="EMBL" id="CAFBIZ010000094">
    <property type="protein sequence ID" value="CAB4849697.1"/>
    <property type="molecule type" value="Genomic_DNA"/>
</dbReference>
<dbReference type="CDD" id="cd03801">
    <property type="entry name" value="GT4_PimA-like"/>
    <property type="match status" value="1"/>
</dbReference>
<keyword evidence="1" id="KW-0328">Glycosyltransferase</keyword>
<dbReference type="SUPFAM" id="SSF53756">
    <property type="entry name" value="UDP-Glycosyltransferase/glycogen phosphorylase"/>
    <property type="match status" value="1"/>
</dbReference>
<evidence type="ECO:0000259" key="4">
    <source>
        <dbReference type="Pfam" id="PF13439"/>
    </source>
</evidence>
<dbReference type="GO" id="GO:0016757">
    <property type="term" value="F:glycosyltransferase activity"/>
    <property type="evidence" value="ECO:0007669"/>
    <property type="project" value="UniProtKB-KW"/>
</dbReference>
<evidence type="ECO:0000259" key="3">
    <source>
        <dbReference type="Pfam" id="PF00534"/>
    </source>
</evidence>
<sequence length="388" mass="41836">MSTPLRLAILTYSTKPRGGVVHSLSLAEALLELGVDVHLVALGPTDGEFFRRTKVPFTLIPVDDTGTTLDDKVFASVDAMAEGLRGIAGEFDLVHSQDCISARAATRVRDEGVAVPVVRTVHHVDDFTTQALIDCQRQAIIDPDHILVVSTVWQEIMRAEYGRTSDIVRNGVDPRRFPEISPAQRQHLRDSVGAGDRQVLLSIGGIEPRKGSLELFEALGLLKSRGLDPLLVMLGGHSFQDYAAYRDAALARLPGFGLALGEDIVQVGTVDDVTLAQWYRAADALAFPSVKEGFGLVALEGQAADLAVVASSIPVFSEFLTDGVNALLPTVGDPVALADALESVLRDTELRSRLVEGGRLTVPAFSWIASAQRHLEIYDEVLARLSQS</sequence>
<protein>
    <submittedName>
        <fullName evidence="5">Unannotated protein</fullName>
    </submittedName>
</protein>
<evidence type="ECO:0000256" key="2">
    <source>
        <dbReference type="ARBA" id="ARBA00022679"/>
    </source>
</evidence>
<organism evidence="5">
    <name type="scientific">freshwater metagenome</name>
    <dbReference type="NCBI Taxonomy" id="449393"/>
    <lineage>
        <taxon>unclassified sequences</taxon>
        <taxon>metagenomes</taxon>
        <taxon>ecological metagenomes</taxon>
    </lineage>
</organism>
<name>A0A6J7BV18_9ZZZZ</name>
<evidence type="ECO:0000256" key="1">
    <source>
        <dbReference type="ARBA" id="ARBA00022676"/>
    </source>
</evidence>
<dbReference type="InterPro" id="IPR001296">
    <property type="entry name" value="Glyco_trans_1"/>
</dbReference>
<dbReference type="AlphaFoldDB" id="A0A6J7BV18"/>
<dbReference type="Pfam" id="PF00534">
    <property type="entry name" value="Glycos_transf_1"/>
    <property type="match status" value="1"/>
</dbReference>
<dbReference type="NCBIfam" id="TIGR04047">
    <property type="entry name" value="MSMEG_0565_glyc"/>
    <property type="match status" value="1"/>
</dbReference>
<gene>
    <name evidence="5" type="ORF">UFOPK3268_00834</name>
</gene>
<dbReference type="Gene3D" id="3.40.50.2000">
    <property type="entry name" value="Glycogen Phosphorylase B"/>
    <property type="match status" value="2"/>
</dbReference>